<dbReference type="InterPro" id="IPR002035">
    <property type="entry name" value="VWF_A"/>
</dbReference>
<evidence type="ECO:0008006" key="7">
    <source>
        <dbReference type="Google" id="ProtNLM"/>
    </source>
</evidence>
<feature type="domain" description="VWFA" evidence="3">
    <location>
        <begin position="295"/>
        <end position="473"/>
    </location>
</feature>
<dbReference type="PANTHER" id="PTHR10338">
    <property type="entry name" value="INTER-ALPHA-TRYPSIN INHIBITOR HEAVY CHAIN FAMILY MEMBER"/>
    <property type="match status" value="1"/>
</dbReference>
<dbReference type="InterPro" id="IPR050934">
    <property type="entry name" value="ITIH"/>
</dbReference>
<keyword evidence="6" id="KW-1185">Reference proteome</keyword>
<dbReference type="SUPFAM" id="SSF53300">
    <property type="entry name" value="vWA-like"/>
    <property type="match status" value="1"/>
</dbReference>
<dbReference type="PANTHER" id="PTHR10338:SF108">
    <property type="entry name" value="INTER-ALPHA-TRYPSIN INHIBITOR HEAVY CHAIN H4-LIKE PROTEIN"/>
    <property type="match status" value="1"/>
</dbReference>
<name>A0AAW0UCZ1_SCYPA</name>
<sequence length="737" mass="82275">MRSAQLSWIIPWWILLSGWLSTHVMQCHPSPPVPDVASSSSSSLGGAAASSGSQWDDLEILAYHIQSVVISRYAVTTVTCKIRNPTLDSREAAFTFLLPVNAFISNLTIEAGGKNYTSLVREKEEARRTYEKAKSQGRNTAIVHQKERETSKFRVDVSVAEQDEVIFYLTYEELLERRLGVYSHKINVHPGYPVRDLLVDVTIHETRDINVVEVKKVPGGPLFRDAVATWREGLKTARLRFHPNHEGIPADGVLHGQLEVQYDVMRALDAGDVQVVDGYFVHFFAPSDLQYTPKHITFLIDVSGSMHGNKLMQVKEALQHILTELNQGDTFNIIRFSAITHKLGTMRYTGTAVRKARKYINSLEVEGGTNIDGGLKDAMEQDIESTVSDSVRPHIIVMLTDGQPTVGVTSENILLRNVRERNKEKATIFCLGFGPGADMELLEKISLQNHGSARKIYEDSDAADQLKGFYQELSSPILLDVDFSYSTDAVVVNSLSNTHFYNYFSGTELVVTGQTHSTQQSIKANITGQGRNGEFFMGVSEWNNVVPPDHHLLNHLHLAPTPKNFIKRLWAFLKIKNLLNEEKAARGVHEKASAQKKALSIALENHFVTPLTSLVVVQPDGENCKDYEEDDEDEEESMRRKPLPSNAADNTSFLNFQDSVAQGFNPATIQIRGGLLTSEYDYDEHAMDHNNMRLAEGNYMSSASRISSNSLCVLPLLVLLLQLLNQITTAQVHSTVK</sequence>
<feature type="region of interest" description="Disordered" evidence="1">
    <location>
        <begin position="620"/>
        <end position="646"/>
    </location>
</feature>
<dbReference type="AlphaFoldDB" id="A0AAW0UCZ1"/>
<dbReference type="Pfam" id="PF13768">
    <property type="entry name" value="VWA_3"/>
    <property type="match status" value="1"/>
</dbReference>
<evidence type="ECO:0000313" key="6">
    <source>
        <dbReference type="Proteomes" id="UP001487740"/>
    </source>
</evidence>
<evidence type="ECO:0000256" key="2">
    <source>
        <dbReference type="SAM" id="SignalP"/>
    </source>
</evidence>
<evidence type="ECO:0000256" key="1">
    <source>
        <dbReference type="SAM" id="MobiDB-lite"/>
    </source>
</evidence>
<dbReference type="PROSITE" id="PS50234">
    <property type="entry name" value="VWFA"/>
    <property type="match status" value="1"/>
</dbReference>
<feature type="compositionally biased region" description="Acidic residues" evidence="1">
    <location>
        <begin position="627"/>
        <end position="636"/>
    </location>
</feature>
<protein>
    <recommendedName>
        <fullName evidence="7">Inter-alpha-trypsin inhibitor heavy chain H3</fullName>
    </recommendedName>
</protein>
<dbReference type="SMART" id="SM00327">
    <property type="entry name" value="VWA"/>
    <property type="match status" value="1"/>
</dbReference>
<dbReference type="PROSITE" id="PS51468">
    <property type="entry name" value="VIT"/>
    <property type="match status" value="1"/>
</dbReference>
<keyword evidence="2" id="KW-0732">Signal</keyword>
<dbReference type="Pfam" id="PF08487">
    <property type="entry name" value="VIT"/>
    <property type="match status" value="1"/>
</dbReference>
<dbReference type="GO" id="GO:0032991">
    <property type="term" value="C:protein-containing complex"/>
    <property type="evidence" value="ECO:0007669"/>
    <property type="project" value="UniProtKB-ARBA"/>
</dbReference>
<evidence type="ECO:0000259" key="3">
    <source>
        <dbReference type="PROSITE" id="PS50234"/>
    </source>
</evidence>
<evidence type="ECO:0000259" key="4">
    <source>
        <dbReference type="PROSITE" id="PS51468"/>
    </source>
</evidence>
<dbReference type="Proteomes" id="UP001487740">
    <property type="component" value="Unassembled WGS sequence"/>
</dbReference>
<comment type="caution">
    <text evidence="5">The sequence shown here is derived from an EMBL/GenBank/DDBJ whole genome shotgun (WGS) entry which is preliminary data.</text>
</comment>
<evidence type="ECO:0000313" key="5">
    <source>
        <dbReference type="EMBL" id="KAK8398007.1"/>
    </source>
</evidence>
<gene>
    <name evidence="5" type="ORF">O3P69_003721</name>
</gene>
<dbReference type="InterPro" id="IPR036465">
    <property type="entry name" value="vWFA_dom_sf"/>
</dbReference>
<dbReference type="EMBL" id="JARAKH010000012">
    <property type="protein sequence ID" value="KAK8398007.1"/>
    <property type="molecule type" value="Genomic_DNA"/>
</dbReference>
<proteinExistence type="predicted"/>
<dbReference type="Gene3D" id="3.40.50.410">
    <property type="entry name" value="von Willebrand factor, type A domain"/>
    <property type="match status" value="1"/>
</dbReference>
<feature type="signal peptide" evidence="2">
    <location>
        <begin position="1"/>
        <end position="29"/>
    </location>
</feature>
<accession>A0AAW0UCZ1</accession>
<organism evidence="5 6">
    <name type="scientific">Scylla paramamosain</name>
    <name type="common">Mud crab</name>
    <dbReference type="NCBI Taxonomy" id="85552"/>
    <lineage>
        <taxon>Eukaryota</taxon>
        <taxon>Metazoa</taxon>
        <taxon>Ecdysozoa</taxon>
        <taxon>Arthropoda</taxon>
        <taxon>Crustacea</taxon>
        <taxon>Multicrustacea</taxon>
        <taxon>Malacostraca</taxon>
        <taxon>Eumalacostraca</taxon>
        <taxon>Eucarida</taxon>
        <taxon>Decapoda</taxon>
        <taxon>Pleocyemata</taxon>
        <taxon>Brachyura</taxon>
        <taxon>Eubrachyura</taxon>
        <taxon>Portunoidea</taxon>
        <taxon>Portunidae</taxon>
        <taxon>Portuninae</taxon>
        <taxon>Scylla</taxon>
    </lineage>
</organism>
<feature type="chain" id="PRO_5043452260" description="Inter-alpha-trypsin inhibitor heavy chain H3" evidence="2">
    <location>
        <begin position="30"/>
        <end position="737"/>
    </location>
</feature>
<reference evidence="5 6" key="1">
    <citation type="submission" date="2023-03" db="EMBL/GenBank/DDBJ databases">
        <title>High-quality genome of Scylla paramamosain provides insights in environmental adaptation.</title>
        <authorList>
            <person name="Zhang L."/>
        </authorList>
    </citation>
    <scope>NUCLEOTIDE SEQUENCE [LARGE SCALE GENOMIC DNA]</scope>
    <source>
        <strain evidence="5">LZ_2023a</strain>
        <tissue evidence="5">Muscle</tissue>
    </source>
</reference>
<dbReference type="SMART" id="SM00609">
    <property type="entry name" value="VIT"/>
    <property type="match status" value="1"/>
</dbReference>
<dbReference type="InterPro" id="IPR013694">
    <property type="entry name" value="VIT"/>
</dbReference>
<feature type="domain" description="VIT" evidence="4">
    <location>
        <begin position="44"/>
        <end position="173"/>
    </location>
</feature>